<dbReference type="SUPFAM" id="SSF54909">
    <property type="entry name" value="Dimeric alpha+beta barrel"/>
    <property type="match status" value="1"/>
</dbReference>
<dbReference type="OrthoDB" id="8481699at2"/>
<feature type="domain" description="YCII-related" evidence="3">
    <location>
        <begin position="51"/>
        <end position="126"/>
    </location>
</feature>
<comment type="similarity">
    <text evidence="1">Belongs to the YciI family.</text>
</comment>
<reference evidence="5" key="1">
    <citation type="submission" date="2016-10" db="EMBL/GenBank/DDBJ databases">
        <authorList>
            <person name="Varghese N."/>
            <person name="Submissions S."/>
        </authorList>
    </citation>
    <scope>NUCLEOTIDE SEQUENCE [LARGE SCALE GENOMIC DNA]</scope>
    <source>
        <strain evidence="5">DSM 19110</strain>
    </source>
</reference>
<organism evidence="4 5">
    <name type="scientific">Pedobacter steynii</name>
    <dbReference type="NCBI Taxonomy" id="430522"/>
    <lineage>
        <taxon>Bacteria</taxon>
        <taxon>Pseudomonadati</taxon>
        <taxon>Bacteroidota</taxon>
        <taxon>Sphingobacteriia</taxon>
        <taxon>Sphingobacteriales</taxon>
        <taxon>Sphingobacteriaceae</taxon>
        <taxon>Pedobacter</taxon>
    </lineage>
</organism>
<gene>
    <name evidence="4" type="ORF">SAMN05421820_102721</name>
</gene>
<dbReference type="Pfam" id="PF03795">
    <property type="entry name" value="YCII"/>
    <property type="match status" value="1"/>
</dbReference>
<feature type="chain" id="PRO_5010314477" evidence="2">
    <location>
        <begin position="24"/>
        <end position="156"/>
    </location>
</feature>
<dbReference type="InterPro" id="IPR005545">
    <property type="entry name" value="YCII"/>
</dbReference>
<keyword evidence="5" id="KW-1185">Reference proteome</keyword>
<proteinExistence type="inferred from homology"/>
<evidence type="ECO:0000259" key="3">
    <source>
        <dbReference type="Pfam" id="PF03795"/>
    </source>
</evidence>
<dbReference type="EMBL" id="FNGY01000002">
    <property type="protein sequence ID" value="SDM00768.1"/>
    <property type="molecule type" value="Genomic_DNA"/>
</dbReference>
<evidence type="ECO:0000313" key="5">
    <source>
        <dbReference type="Proteomes" id="UP000183200"/>
    </source>
</evidence>
<evidence type="ECO:0000256" key="1">
    <source>
        <dbReference type="ARBA" id="ARBA00007689"/>
    </source>
</evidence>
<dbReference type="Proteomes" id="UP000183200">
    <property type="component" value="Unassembled WGS sequence"/>
</dbReference>
<sequence length="156" mass="17446">MKKRHLITALIICLTAFYEGVNAQETNKNYDEKLAKELNADEYGMKTYVLAILKTGTEKSLSKAKQDSVFRGHMVNIGKLVTDGKLVVAGPLGKNDKNYRGIFILDVPTIEEARKLVDTDPAIQSKLLDADLIIWYGSAALKETLKIHSKIEKRSH</sequence>
<protein>
    <submittedName>
        <fullName evidence="4">YCII-related domain-containing protein</fullName>
    </submittedName>
</protein>
<name>A0A1G9PPK8_9SPHI</name>
<dbReference type="AlphaFoldDB" id="A0A1G9PPK8"/>
<dbReference type="InterPro" id="IPR011008">
    <property type="entry name" value="Dimeric_a/b-barrel"/>
</dbReference>
<dbReference type="STRING" id="430522.BFS30_18320"/>
<dbReference type="RefSeq" id="WP_074605549.1">
    <property type="nucleotide sequence ID" value="NZ_FNGY01000002.1"/>
</dbReference>
<keyword evidence="2" id="KW-0732">Signal</keyword>
<evidence type="ECO:0000313" key="4">
    <source>
        <dbReference type="EMBL" id="SDM00768.1"/>
    </source>
</evidence>
<dbReference type="Gene3D" id="3.30.70.1060">
    <property type="entry name" value="Dimeric alpha+beta barrel"/>
    <property type="match status" value="1"/>
</dbReference>
<evidence type="ECO:0000256" key="2">
    <source>
        <dbReference type="SAM" id="SignalP"/>
    </source>
</evidence>
<feature type="signal peptide" evidence="2">
    <location>
        <begin position="1"/>
        <end position="23"/>
    </location>
</feature>
<accession>A0A1G9PPK8</accession>